<dbReference type="EMBL" id="PVNL01000059">
    <property type="protein sequence ID" value="PRQ07095.1"/>
    <property type="molecule type" value="Genomic_DNA"/>
</dbReference>
<dbReference type="InterPro" id="IPR002035">
    <property type="entry name" value="VWF_A"/>
</dbReference>
<dbReference type="OrthoDB" id="9781333at2"/>
<evidence type="ECO:0000259" key="2">
    <source>
        <dbReference type="PROSITE" id="PS50234"/>
    </source>
</evidence>
<name>A0A2S9YPS3_9BACT</name>
<feature type="chain" id="PRO_5015742756" evidence="1">
    <location>
        <begin position="37"/>
        <end position="527"/>
    </location>
</feature>
<sequence length="527" mass="55888">MQDRRTLASPSVSKPRLAAAALSALGLLTLPGLGCASDGGDFDSFGGETGGSSLGSGVGQGGAQDFGLFREILLEGGIPGPETIDDMGFFAEHQIEMPAPNCGENVCIHGMLGVMGNMISGSNCTVVLVGMNTPIDADSVERPPLNLAIAVDLSGSMAGEPLHRVREGLLRMRNSLQPEDRVSLIGFGDDAELIVEHVAGDSVELATAIAGLETKGSTNVYAGLRSAFETVEAHAQDGYQNRVVLVSDGMATVGITSSDKIEGLASSWGDLGFGLTTIGLGSDFDVDLMRTLAEVGSGSFYYIEDYAAVEEVFEEEVQAFVIPLAEDVTIDATVFEGYDLRRIYGTKQADVWGNHGHMDIPILQIAHRMSDDDNENGRRGGGGAMILELTPTGDDPGEVGRIEFEYQVPGSDEIVEQVVEITSPLGPWETPADGWFTNDSVEKGFVMLNLYVAFEMAATRASVGDDAGALSILRPLALSVEAWLAATPDADIEDDLFYVYRFIENIEARGSVTNSPNPVPPEPWPAD</sequence>
<gene>
    <name evidence="3" type="ORF">ENSA7_32340</name>
</gene>
<dbReference type="SUPFAM" id="SSF53300">
    <property type="entry name" value="vWA-like"/>
    <property type="match status" value="1"/>
</dbReference>
<feature type="domain" description="VWFA" evidence="2">
    <location>
        <begin position="146"/>
        <end position="317"/>
    </location>
</feature>
<dbReference type="Pfam" id="PF13519">
    <property type="entry name" value="VWA_2"/>
    <property type="match status" value="1"/>
</dbReference>
<protein>
    <submittedName>
        <fullName evidence="3">von Willebrand factor type A domain protein</fullName>
    </submittedName>
</protein>
<dbReference type="RefSeq" id="WP_106090237.1">
    <property type="nucleotide sequence ID" value="NZ_PVNL01000059.1"/>
</dbReference>
<dbReference type="PANTHER" id="PTHR10338:SF108">
    <property type="entry name" value="INTER-ALPHA-TRYPSIN INHIBITOR HEAVY CHAIN H4-LIKE PROTEIN"/>
    <property type="match status" value="1"/>
</dbReference>
<proteinExistence type="predicted"/>
<comment type="caution">
    <text evidence="3">The sequence shown here is derived from an EMBL/GenBank/DDBJ whole genome shotgun (WGS) entry which is preliminary data.</text>
</comment>
<dbReference type="PROSITE" id="PS50234">
    <property type="entry name" value="VWFA"/>
    <property type="match status" value="1"/>
</dbReference>
<accession>A0A2S9YPS3</accession>
<evidence type="ECO:0000313" key="3">
    <source>
        <dbReference type="EMBL" id="PRQ07095.1"/>
    </source>
</evidence>
<dbReference type="InterPro" id="IPR036465">
    <property type="entry name" value="vWFA_dom_sf"/>
</dbReference>
<dbReference type="SMART" id="SM00327">
    <property type="entry name" value="VWA"/>
    <property type="match status" value="1"/>
</dbReference>
<feature type="signal peptide" evidence="1">
    <location>
        <begin position="1"/>
        <end position="36"/>
    </location>
</feature>
<dbReference type="Proteomes" id="UP000238823">
    <property type="component" value="Unassembled WGS sequence"/>
</dbReference>
<dbReference type="PANTHER" id="PTHR10338">
    <property type="entry name" value="INTER-ALPHA-TRYPSIN INHIBITOR HEAVY CHAIN FAMILY MEMBER"/>
    <property type="match status" value="1"/>
</dbReference>
<dbReference type="InterPro" id="IPR050934">
    <property type="entry name" value="ITIH"/>
</dbReference>
<dbReference type="AlphaFoldDB" id="A0A2S9YPS3"/>
<organism evidence="3 4">
    <name type="scientific">Enhygromyxa salina</name>
    <dbReference type="NCBI Taxonomy" id="215803"/>
    <lineage>
        <taxon>Bacteria</taxon>
        <taxon>Pseudomonadati</taxon>
        <taxon>Myxococcota</taxon>
        <taxon>Polyangia</taxon>
        <taxon>Nannocystales</taxon>
        <taxon>Nannocystaceae</taxon>
        <taxon>Enhygromyxa</taxon>
    </lineage>
</organism>
<evidence type="ECO:0000313" key="4">
    <source>
        <dbReference type="Proteomes" id="UP000238823"/>
    </source>
</evidence>
<keyword evidence="1" id="KW-0732">Signal</keyword>
<evidence type="ECO:0000256" key="1">
    <source>
        <dbReference type="SAM" id="SignalP"/>
    </source>
</evidence>
<dbReference type="Gene3D" id="3.40.50.410">
    <property type="entry name" value="von Willebrand factor, type A domain"/>
    <property type="match status" value="1"/>
</dbReference>
<reference evidence="3 4" key="1">
    <citation type="submission" date="2018-03" db="EMBL/GenBank/DDBJ databases">
        <title>Draft Genome Sequences of the Obligatory Marine Myxobacteria Enhygromyxa salina SWB007.</title>
        <authorList>
            <person name="Poehlein A."/>
            <person name="Moghaddam J.A."/>
            <person name="Harms H."/>
            <person name="Alanjari M."/>
            <person name="Koenig G.M."/>
            <person name="Daniel R."/>
            <person name="Schaeberle T.F."/>
        </authorList>
    </citation>
    <scope>NUCLEOTIDE SEQUENCE [LARGE SCALE GENOMIC DNA]</scope>
    <source>
        <strain evidence="3 4">SWB007</strain>
    </source>
</reference>